<evidence type="ECO:0000313" key="8">
    <source>
        <dbReference type="EMBL" id="SMC60531.1"/>
    </source>
</evidence>
<evidence type="ECO:0000256" key="2">
    <source>
        <dbReference type="ARBA" id="ARBA00022692"/>
    </source>
</evidence>
<dbReference type="InterPro" id="IPR000515">
    <property type="entry name" value="MetI-like"/>
</dbReference>
<keyword evidence="4 6" id="KW-1133">Transmembrane helix</keyword>
<dbReference type="Proteomes" id="UP000192840">
    <property type="component" value="Unassembled WGS sequence"/>
</dbReference>
<reference evidence="9" key="1">
    <citation type="submission" date="2017-04" db="EMBL/GenBank/DDBJ databases">
        <authorList>
            <person name="Varghese N."/>
            <person name="Submissions S."/>
        </authorList>
    </citation>
    <scope>NUCLEOTIDE SEQUENCE [LARGE SCALE GENOMIC DNA]</scope>
    <source>
        <strain evidence="9">DSM 44073</strain>
    </source>
</reference>
<keyword evidence="5 6" id="KW-0472">Membrane</keyword>
<evidence type="ECO:0000256" key="5">
    <source>
        <dbReference type="ARBA" id="ARBA00023136"/>
    </source>
</evidence>
<evidence type="ECO:0000256" key="4">
    <source>
        <dbReference type="ARBA" id="ARBA00022989"/>
    </source>
</evidence>
<dbReference type="STRING" id="40571.SAMN05660733_00711"/>
<keyword evidence="9" id="KW-1185">Reference proteome</keyword>
<evidence type="ECO:0000259" key="7">
    <source>
        <dbReference type="Pfam" id="PF00528"/>
    </source>
</evidence>
<organism evidence="8 9">
    <name type="scientific">Lentzea albidocapillata</name>
    <dbReference type="NCBI Taxonomy" id="40571"/>
    <lineage>
        <taxon>Bacteria</taxon>
        <taxon>Bacillati</taxon>
        <taxon>Actinomycetota</taxon>
        <taxon>Actinomycetes</taxon>
        <taxon>Pseudonocardiales</taxon>
        <taxon>Pseudonocardiaceae</taxon>
        <taxon>Lentzea</taxon>
    </lineage>
</organism>
<feature type="transmembrane region" description="Helical" evidence="6">
    <location>
        <begin position="92"/>
        <end position="114"/>
    </location>
</feature>
<evidence type="ECO:0000313" key="9">
    <source>
        <dbReference type="Proteomes" id="UP000192840"/>
    </source>
</evidence>
<evidence type="ECO:0000256" key="3">
    <source>
        <dbReference type="ARBA" id="ARBA00022970"/>
    </source>
</evidence>
<feature type="transmembrane region" description="Helical" evidence="6">
    <location>
        <begin position="54"/>
        <end position="72"/>
    </location>
</feature>
<dbReference type="SUPFAM" id="SSF161098">
    <property type="entry name" value="MetI-like"/>
    <property type="match status" value="1"/>
</dbReference>
<feature type="transmembrane region" description="Helical" evidence="6">
    <location>
        <begin position="188"/>
        <end position="208"/>
    </location>
</feature>
<dbReference type="RefSeq" id="WP_030476161.1">
    <property type="nucleotide sequence ID" value="NZ_FWYC01000003.1"/>
</dbReference>
<protein>
    <submittedName>
        <fullName evidence="8">ABC-type amino acid transport system, permease component</fullName>
    </submittedName>
</protein>
<feature type="domain" description="ABC transmembrane type-1" evidence="7">
    <location>
        <begin position="27"/>
        <end position="218"/>
    </location>
</feature>
<dbReference type="PANTHER" id="PTHR30614:SF0">
    <property type="entry name" value="L-CYSTINE TRANSPORT SYSTEM PERMEASE PROTEIN TCYL"/>
    <property type="match status" value="1"/>
</dbReference>
<dbReference type="AlphaFoldDB" id="A0A1W2AJB4"/>
<dbReference type="OrthoDB" id="5918818at2"/>
<dbReference type="PANTHER" id="PTHR30614">
    <property type="entry name" value="MEMBRANE COMPONENT OF AMINO ACID ABC TRANSPORTER"/>
    <property type="match status" value="1"/>
</dbReference>
<dbReference type="EMBL" id="FWYC01000003">
    <property type="protein sequence ID" value="SMC60531.1"/>
    <property type="molecule type" value="Genomic_DNA"/>
</dbReference>
<feature type="transmembrane region" description="Helical" evidence="6">
    <location>
        <begin position="6"/>
        <end position="33"/>
    </location>
</feature>
<dbReference type="InterPro" id="IPR043429">
    <property type="entry name" value="ArtM/GltK/GlnP/TcyL/YhdX-like"/>
</dbReference>
<comment type="subcellular location">
    <subcellularLocation>
        <location evidence="1">Membrane</location>
        <topology evidence="1">Multi-pass membrane protein</topology>
    </subcellularLocation>
</comment>
<proteinExistence type="predicted"/>
<dbReference type="GO" id="GO:0005886">
    <property type="term" value="C:plasma membrane"/>
    <property type="evidence" value="ECO:0007669"/>
    <property type="project" value="TreeGrafter"/>
</dbReference>
<dbReference type="eggNOG" id="COG0765">
    <property type="taxonomic scope" value="Bacteria"/>
</dbReference>
<keyword evidence="2 6" id="KW-0812">Transmembrane</keyword>
<dbReference type="GO" id="GO:0015184">
    <property type="term" value="F:L-cystine transmembrane transporter activity"/>
    <property type="evidence" value="ECO:0007669"/>
    <property type="project" value="TreeGrafter"/>
</dbReference>
<dbReference type="Gene3D" id="1.10.3720.10">
    <property type="entry name" value="MetI-like"/>
    <property type="match status" value="1"/>
</dbReference>
<evidence type="ECO:0000256" key="6">
    <source>
        <dbReference type="SAM" id="Phobius"/>
    </source>
</evidence>
<gene>
    <name evidence="8" type="ORF">SAMN05660733_00711</name>
</gene>
<accession>A0A1W2AJB4</accession>
<keyword evidence="3" id="KW-0029">Amino-acid transport</keyword>
<keyword evidence="3" id="KW-0813">Transport</keyword>
<dbReference type="InterPro" id="IPR035906">
    <property type="entry name" value="MetI-like_sf"/>
</dbReference>
<name>A0A1W2AJB4_9PSEU</name>
<evidence type="ECO:0000256" key="1">
    <source>
        <dbReference type="ARBA" id="ARBA00004141"/>
    </source>
</evidence>
<dbReference type="Pfam" id="PF00528">
    <property type="entry name" value="BPD_transp_1"/>
    <property type="match status" value="1"/>
</dbReference>
<sequence length="235" mass="24821">MYAEIGLWISGSLLLWVLSAGLAMSAALLIAVGTHSRHRVFRLAATAAMHVTRGVPTSLLVIVFGLACMRVGDVPALPVVFPGTSPQFQFVAWGIVAALGVGSAGHIAVIYLTAWQSVGSKRLEQARVMGLSPSQQLRVVGREVLPLVLGPLGARLVHHLHNTGFAALFPVVEIFGGVVEASNETFAVAQYAGLGAVIYIVLSQAIWISTRLLEARLRPPSRAVPESTPQAVPVP</sequence>